<dbReference type="GO" id="GO:0005615">
    <property type="term" value="C:extracellular space"/>
    <property type="evidence" value="ECO:0007669"/>
    <property type="project" value="TreeGrafter"/>
</dbReference>
<reference evidence="5 6" key="1">
    <citation type="journal article" date="2014" name="Nat. Commun.">
        <title>Molecular traces of alternative social organization in a termite genome.</title>
        <authorList>
            <person name="Terrapon N."/>
            <person name="Li C."/>
            <person name="Robertson H.M."/>
            <person name="Ji L."/>
            <person name="Meng X."/>
            <person name="Booth W."/>
            <person name="Chen Z."/>
            <person name="Childers C.P."/>
            <person name="Glastad K.M."/>
            <person name="Gokhale K."/>
            <person name="Gowin J."/>
            <person name="Gronenberg W."/>
            <person name="Hermansen R.A."/>
            <person name="Hu H."/>
            <person name="Hunt B.G."/>
            <person name="Huylmans A.K."/>
            <person name="Khalil S.M."/>
            <person name="Mitchell R.D."/>
            <person name="Munoz-Torres M.C."/>
            <person name="Mustard J.A."/>
            <person name="Pan H."/>
            <person name="Reese J.T."/>
            <person name="Scharf M.E."/>
            <person name="Sun F."/>
            <person name="Vogel H."/>
            <person name="Xiao J."/>
            <person name="Yang W."/>
            <person name="Yang Z."/>
            <person name="Yang Z."/>
            <person name="Zhou J."/>
            <person name="Zhu J."/>
            <person name="Brent C.S."/>
            <person name="Elsik C.G."/>
            <person name="Goodisman M.A."/>
            <person name="Liberles D.A."/>
            <person name="Roe R.M."/>
            <person name="Vargo E.L."/>
            <person name="Vilcinskas A."/>
            <person name="Wang J."/>
            <person name="Bornberg-Bauer E."/>
            <person name="Korb J."/>
            <person name="Zhang G."/>
            <person name="Liebig J."/>
        </authorList>
    </citation>
    <scope>NUCLEOTIDE SEQUENCE [LARGE SCALE GENOMIC DNA]</scope>
    <source>
        <tissue evidence="5">Whole organism</tissue>
    </source>
</reference>
<dbReference type="InterPro" id="IPR031311">
    <property type="entry name" value="CHIT_BIND_RR_consensus"/>
</dbReference>
<dbReference type="GO" id="GO:0042302">
    <property type="term" value="F:structural constituent of cuticle"/>
    <property type="evidence" value="ECO:0007669"/>
    <property type="project" value="UniProtKB-UniRule"/>
</dbReference>
<dbReference type="InterPro" id="IPR051217">
    <property type="entry name" value="Insect_Cuticle_Struc_Prot"/>
</dbReference>
<dbReference type="EMBL" id="KK853366">
    <property type="protein sequence ID" value="KDR08115.1"/>
    <property type="molecule type" value="Genomic_DNA"/>
</dbReference>
<dbReference type="eggNOG" id="ENOG502S3I7">
    <property type="taxonomic scope" value="Eukaryota"/>
</dbReference>
<keyword evidence="6" id="KW-1185">Reference proteome</keyword>
<feature type="compositionally biased region" description="Polar residues" evidence="3">
    <location>
        <begin position="131"/>
        <end position="145"/>
    </location>
</feature>
<protein>
    <submittedName>
        <fullName evidence="5">Pro-resilin</fullName>
    </submittedName>
</protein>
<dbReference type="OrthoDB" id="6425109at2759"/>
<dbReference type="GO" id="GO:0031012">
    <property type="term" value="C:extracellular matrix"/>
    <property type="evidence" value="ECO:0007669"/>
    <property type="project" value="TreeGrafter"/>
</dbReference>
<evidence type="ECO:0000256" key="4">
    <source>
        <dbReference type="SAM" id="SignalP"/>
    </source>
</evidence>
<dbReference type="PANTHER" id="PTHR12236">
    <property type="entry name" value="STRUCTURAL CONTITUENT OF CUTICLE"/>
    <property type="match status" value="1"/>
</dbReference>
<dbReference type="InterPro" id="IPR000618">
    <property type="entry name" value="Insect_cuticle"/>
</dbReference>
<feature type="chain" id="PRO_5001648168" evidence="4">
    <location>
        <begin position="21"/>
        <end position="302"/>
    </location>
</feature>
<dbReference type="PRINTS" id="PR00947">
    <property type="entry name" value="CUTICLE"/>
</dbReference>
<dbReference type="OMA" id="WTTTVAQ"/>
<feature type="compositionally biased region" description="Polar residues" evidence="3">
    <location>
        <begin position="188"/>
        <end position="210"/>
    </location>
</feature>
<feature type="compositionally biased region" description="Polar residues" evidence="3">
    <location>
        <begin position="104"/>
        <end position="123"/>
    </location>
</feature>
<keyword evidence="1 2" id="KW-0193">Cuticle</keyword>
<sequence>MRKDIVLLATAMVVWTTTVAQTPSRQYLPADQGSYPDRQYLPASTGQPSAPSNQLDDSRFDDEDSVSVTSAAFGGTPTALSRFGSGNTNQFGVSGGSTRFGRKPSNQYGVPSASNRLGNGQHNSASSASSRIVSGPSNQYGTPDASSRFGRPTPSNQYGAPDASSRFGGAPSNQYGAPDASSRFGGPATSNQYGAPSSSRFGSATPSSQYRVPGSNFGGVNGDEDSLTEPANYEFSYEVEAREYGTVFGHAENRQDENARGSYHVLLPDGRTQIVEYEADQDGYKPQIRYEDTAEPHGSGPY</sequence>
<feature type="compositionally biased region" description="Polar residues" evidence="3">
    <location>
        <begin position="42"/>
        <end position="55"/>
    </location>
</feature>
<evidence type="ECO:0000313" key="6">
    <source>
        <dbReference type="Proteomes" id="UP000027135"/>
    </source>
</evidence>
<name>A0A067QS59_ZOONE</name>
<organism evidence="5 6">
    <name type="scientific">Zootermopsis nevadensis</name>
    <name type="common">Dampwood termite</name>
    <dbReference type="NCBI Taxonomy" id="136037"/>
    <lineage>
        <taxon>Eukaryota</taxon>
        <taxon>Metazoa</taxon>
        <taxon>Ecdysozoa</taxon>
        <taxon>Arthropoda</taxon>
        <taxon>Hexapoda</taxon>
        <taxon>Insecta</taxon>
        <taxon>Pterygota</taxon>
        <taxon>Neoptera</taxon>
        <taxon>Polyneoptera</taxon>
        <taxon>Dictyoptera</taxon>
        <taxon>Blattodea</taxon>
        <taxon>Blattoidea</taxon>
        <taxon>Termitoidae</taxon>
        <taxon>Termopsidae</taxon>
        <taxon>Zootermopsis</taxon>
    </lineage>
</organism>
<feature type="region of interest" description="Disordered" evidence="3">
    <location>
        <begin position="27"/>
        <end position="228"/>
    </location>
</feature>
<evidence type="ECO:0000313" key="5">
    <source>
        <dbReference type="EMBL" id="KDR08115.1"/>
    </source>
</evidence>
<dbReference type="PANTHER" id="PTHR12236:SF79">
    <property type="entry name" value="CUTICULAR PROTEIN 50CB-RELATED"/>
    <property type="match status" value="1"/>
</dbReference>
<proteinExistence type="predicted"/>
<dbReference type="Pfam" id="PF00379">
    <property type="entry name" value="Chitin_bind_4"/>
    <property type="match status" value="1"/>
</dbReference>
<feature type="signal peptide" evidence="4">
    <location>
        <begin position="1"/>
        <end position="20"/>
    </location>
</feature>
<dbReference type="InParanoid" id="A0A067QS59"/>
<dbReference type="PROSITE" id="PS00233">
    <property type="entry name" value="CHIT_BIND_RR_1"/>
    <property type="match status" value="1"/>
</dbReference>
<dbReference type="PROSITE" id="PS51155">
    <property type="entry name" value="CHIT_BIND_RR_2"/>
    <property type="match status" value="1"/>
</dbReference>
<dbReference type="Proteomes" id="UP000027135">
    <property type="component" value="Unassembled WGS sequence"/>
</dbReference>
<dbReference type="STRING" id="136037.A0A067QS59"/>
<evidence type="ECO:0000256" key="3">
    <source>
        <dbReference type="SAM" id="MobiDB-lite"/>
    </source>
</evidence>
<evidence type="ECO:0000256" key="2">
    <source>
        <dbReference type="PROSITE-ProRule" id="PRU00497"/>
    </source>
</evidence>
<dbReference type="AlphaFoldDB" id="A0A067QS59"/>
<keyword evidence="4" id="KW-0732">Signal</keyword>
<evidence type="ECO:0000256" key="1">
    <source>
        <dbReference type="ARBA" id="ARBA00022460"/>
    </source>
</evidence>
<feature type="region of interest" description="Disordered" evidence="3">
    <location>
        <begin position="280"/>
        <end position="302"/>
    </location>
</feature>
<gene>
    <name evidence="5" type="ORF">L798_01648</name>
</gene>
<accession>A0A067QS59</accession>